<dbReference type="EMBL" id="AP014704">
    <property type="protein sequence ID" value="BAQ43574.1"/>
    <property type="molecule type" value="Genomic_DNA"/>
</dbReference>
<evidence type="ECO:0000313" key="8">
    <source>
        <dbReference type="Proteomes" id="UP000061432"/>
    </source>
</evidence>
<dbReference type="PRINTS" id="PR00598">
    <property type="entry name" value="HTHMARR"/>
</dbReference>
<keyword evidence="4" id="KW-0238">DNA-binding</keyword>
<dbReference type="OrthoDB" id="9806864at2"/>
<gene>
    <name evidence="7" type="primary">marR</name>
    <name evidence="7" type="ORF">Maq22A_c00305</name>
</gene>
<dbReference type="PROSITE" id="PS50995">
    <property type="entry name" value="HTH_MARR_2"/>
    <property type="match status" value="1"/>
</dbReference>
<dbReference type="GO" id="GO:0005737">
    <property type="term" value="C:cytoplasm"/>
    <property type="evidence" value="ECO:0007669"/>
    <property type="project" value="UniProtKB-SubCell"/>
</dbReference>
<keyword evidence="3" id="KW-0805">Transcription regulation</keyword>
<dbReference type="InterPro" id="IPR000835">
    <property type="entry name" value="HTH_MarR-typ"/>
</dbReference>
<evidence type="ECO:0000256" key="3">
    <source>
        <dbReference type="ARBA" id="ARBA00023015"/>
    </source>
</evidence>
<dbReference type="Pfam" id="PF01047">
    <property type="entry name" value="MarR"/>
    <property type="match status" value="1"/>
</dbReference>
<reference evidence="8" key="2">
    <citation type="submission" date="2015-01" db="EMBL/GenBank/DDBJ databases">
        <title>Complete genome sequence of Methylobacterium aquaticum strain 22A.</title>
        <authorList>
            <person name="Tani A."/>
            <person name="Ogura Y."/>
            <person name="Hayashi T."/>
        </authorList>
    </citation>
    <scope>NUCLEOTIDE SEQUENCE [LARGE SCALE GENOMIC DNA]</scope>
    <source>
        <strain evidence="8">MA-22A</strain>
    </source>
</reference>
<protein>
    <submittedName>
        <fullName evidence="7">MarR family transcriptional regulator</fullName>
    </submittedName>
</protein>
<dbReference type="GO" id="GO:0003700">
    <property type="term" value="F:DNA-binding transcription factor activity"/>
    <property type="evidence" value="ECO:0007669"/>
    <property type="project" value="InterPro"/>
</dbReference>
<organism evidence="7 8">
    <name type="scientific">Methylobacterium aquaticum</name>
    <dbReference type="NCBI Taxonomy" id="270351"/>
    <lineage>
        <taxon>Bacteria</taxon>
        <taxon>Pseudomonadati</taxon>
        <taxon>Pseudomonadota</taxon>
        <taxon>Alphaproteobacteria</taxon>
        <taxon>Hyphomicrobiales</taxon>
        <taxon>Methylobacteriaceae</taxon>
        <taxon>Methylobacterium</taxon>
    </lineage>
</organism>
<dbReference type="GO" id="GO:0006950">
    <property type="term" value="P:response to stress"/>
    <property type="evidence" value="ECO:0007669"/>
    <property type="project" value="TreeGrafter"/>
</dbReference>
<dbReference type="Gene3D" id="1.10.10.10">
    <property type="entry name" value="Winged helix-like DNA-binding domain superfamily/Winged helix DNA-binding domain"/>
    <property type="match status" value="1"/>
</dbReference>
<dbReference type="InterPro" id="IPR036388">
    <property type="entry name" value="WH-like_DNA-bd_sf"/>
</dbReference>
<dbReference type="RefSeq" id="WP_060845231.1">
    <property type="nucleotide sequence ID" value="NZ_AP014704.1"/>
</dbReference>
<dbReference type="GO" id="GO:0003677">
    <property type="term" value="F:DNA binding"/>
    <property type="evidence" value="ECO:0007669"/>
    <property type="project" value="UniProtKB-KW"/>
</dbReference>
<dbReference type="PANTHER" id="PTHR33164">
    <property type="entry name" value="TRANSCRIPTIONAL REGULATOR, MARR FAMILY"/>
    <property type="match status" value="1"/>
</dbReference>
<evidence type="ECO:0000256" key="1">
    <source>
        <dbReference type="ARBA" id="ARBA00004496"/>
    </source>
</evidence>
<dbReference type="FunFam" id="1.10.10.10:FF:000163">
    <property type="entry name" value="MarR family transcriptional regulator"/>
    <property type="match status" value="1"/>
</dbReference>
<dbReference type="SMART" id="SM00347">
    <property type="entry name" value="HTH_MARR"/>
    <property type="match status" value="1"/>
</dbReference>
<evidence type="ECO:0000256" key="4">
    <source>
        <dbReference type="ARBA" id="ARBA00023125"/>
    </source>
</evidence>
<name>A0A0C6FEV0_9HYPH</name>
<dbReference type="SUPFAM" id="SSF46785">
    <property type="entry name" value="Winged helix' DNA-binding domain"/>
    <property type="match status" value="1"/>
</dbReference>
<dbReference type="Proteomes" id="UP000061432">
    <property type="component" value="Chromosome"/>
</dbReference>
<feature type="domain" description="HTH marR-type" evidence="6">
    <location>
        <begin position="17"/>
        <end position="147"/>
    </location>
</feature>
<dbReference type="AlphaFoldDB" id="A0A0C6FEV0"/>
<evidence type="ECO:0000313" key="7">
    <source>
        <dbReference type="EMBL" id="BAQ43574.1"/>
    </source>
</evidence>
<keyword evidence="5" id="KW-0804">Transcription</keyword>
<dbReference type="PANTHER" id="PTHR33164:SF5">
    <property type="entry name" value="ORGANIC HYDROPEROXIDE RESISTANCE TRANSCRIPTIONAL REGULATOR"/>
    <property type="match status" value="1"/>
</dbReference>
<evidence type="ECO:0000256" key="5">
    <source>
        <dbReference type="ARBA" id="ARBA00023163"/>
    </source>
</evidence>
<dbReference type="InterPro" id="IPR039422">
    <property type="entry name" value="MarR/SlyA-like"/>
</dbReference>
<sequence>MNSFEPVLSGVTALRLDNQLCYALYAASHRMTKCYRPLLERLGLTYPQYLVLIVLWENDGLTVSDIGRRLRLDSGTLTPVLKRLEAAGFVRRTRRQADEREVEISLTEEGHALEEQAVEVRRSIVETLQMTEGEIADLRARLDVLIATLGGEA</sequence>
<accession>A0A0C6FEV0</accession>
<keyword evidence="2" id="KW-0963">Cytoplasm</keyword>
<evidence type="ECO:0000256" key="2">
    <source>
        <dbReference type="ARBA" id="ARBA00022490"/>
    </source>
</evidence>
<dbReference type="InterPro" id="IPR036390">
    <property type="entry name" value="WH_DNA-bd_sf"/>
</dbReference>
<dbReference type="PATRIC" id="fig|270351.10.peg.57"/>
<reference evidence="7 8" key="1">
    <citation type="journal article" date="2015" name="Genome Announc.">
        <title>Complete Genome Sequence of Methylobacterium aquaticum Strain 22A, Isolated from Racomitrium japonicum Moss.</title>
        <authorList>
            <person name="Tani A."/>
            <person name="Ogura Y."/>
            <person name="Hayashi T."/>
            <person name="Kimbara K."/>
        </authorList>
    </citation>
    <scope>NUCLEOTIDE SEQUENCE [LARGE SCALE GENOMIC DNA]</scope>
    <source>
        <strain evidence="7 8">MA-22A</strain>
    </source>
</reference>
<evidence type="ECO:0000259" key="6">
    <source>
        <dbReference type="PROSITE" id="PS50995"/>
    </source>
</evidence>
<dbReference type="STRING" id="270351.Maq22A_c00305"/>
<dbReference type="KEGG" id="maqu:Maq22A_c00305"/>
<proteinExistence type="predicted"/>
<comment type="subcellular location">
    <subcellularLocation>
        <location evidence="1">Cytoplasm</location>
    </subcellularLocation>
</comment>